<feature type="transmembrane region" description="Helical" evidence="1">
    <location>
        <begin position="33"/>
        <end position="51"/>
    </location>
</feature>
<evidence type="ECO:0000313" key="2">
    <source>
        <dbReference type="EMBL" id="QRV15575.1"/>
    </source>
</evidence>
<accession>A0A8T8E193</accession>
<evidence type="ECO:0000256" key="1">
    <source>
        <dbReference type="SAM" id="Phobius"/>
    </source>
</evidence>
<evidence type="ECO:0000313" key="3">
    <source>
        <dbReference type="Proteomes" id="UP000637819"/>
    </source>
</evidence>
<dbReference type="EMBL" id="CP069188">
    <property type="protein sequence ID" value="QRV15575.1"/>
    <property type="molecule type" value="Genomic_DNA"/>
</dbReference>
<reference evidence="2 3" key="1">
    <citation type="submission" date="2021-01" db="EMBL/GenBank/DDBJ databases">
        <title>Genome Sequence and Methylation Pattern of Haloterrigena salifodinae BOL5-1, An Extremely Halophilic Archaeon from a Bolivian Salt Mine.</title>
        <authorList>
            <person name="DasSarma P."/>
            <person name="Anton B.P."/>
            <person name="DasSarma S.L."/>
            <person name="von Ehrenheim H.A.L."/>
            <person name="Martinez F.L."/>
            <person name="Guzman D."/>
            <person name="Roberts R.J."/>
            <person name="DasSarma S."/>
        </authorList>
    </citation>
    <scope>NUCLEOTIDE SEQUENCE [LARGE SCALE GENOMIC DNA]</scope>
    <source>
        <strain evidence="2 3">BOL5-1</strain>
    </source>
</reference>
<proteinExistence type="predicted"/>
<dbReference type="OrthoDB" id="186608at2157"/>
<keyword evidence="1" id="KW-0812">Transmembrane</keyword>
<keyword evidence="3" id="KW-1185">Reference proteome</keyword>
<keyword evidence="1" id="KW-0472">Membrane</keyword>
<dbReference type="RefSeq" id="WP_204748066.1">
    <property type="nucleotide sequence ID" value="NZ_CP069188.1"/>
</dbReference>
<dbReference type="AlphaFoldDB" id="A0A8T8E193"/>
<name>A0A8T8E193_9EURY</name>
<dbReference type="Proteomes" id="UP000637819">
    <property type="component" value="Chromosome"/>
</dbReference>
<organism evidence="2 3">
    <name type="scientific">Haloterrigena salifodinae</name>
    <dbReference type="NCBI Taxonomy" id="2675099"/>
    <lineage>
        <taxon>Archaea</taxon>
        <taxon>Methanobacteriati</taxon>
        <taxon>Methanobacteriota</taxon>
        <taxon>Stenosarchaea group</taxon>
        <taxon>Halobacteria</taxon>
        <taxon>Halobacteriales</taxon>
        <taxon>Natrialbaceae</taxon>
        <taxon>Haloterrigena</taxon>
    </lineage>
</organism>
<feature type="transmembrane region" description="Helical" evidence="1">
    <location>
        <begin position="63"/>
        <end position="80"/>
    </location>
</feature>
<feature type="transmembrane region" description="Helical" evidence="1">
    <location>
        <begin position="12"/>
        <end position="27"/>
    </location>
</feature>
<keyword evidence="1" id="KW-1133">Transmembrane helix</keyword>
<protein>
    <submittedName>
        <fullName evidence="2">Uncharacterized protein</fullName>
    </submittedName>
</protein>
<sequence length="81" mass="8593">METADPRWPLKLWVSMVAGIVILAIIRGELPGIGFLLGIALVPVYFLALTSLDGPIEERTARVGAIVVSVVLVGAALWLAL</sequence>
<dbReference type="GeneID" id="62873725"/>
<dbReference type="KEGG" id="hsal:JMJ58_01335"/>
<gene>
    <name evidence="2" type="ORF">JMJ58_01335</name>
</gene>